<evidence type="ECO:0000259" key="18">
    <source>
        <dbReference type="PROSITE" id="PS51722"/>
    </source>
</evidence>
<dbReference type="Pfam" id="PF00009">
    <property type="entry name" value="GTP_EFTU"/>
    <property type="match status" value="1"/>
</dbReference>
<dbReference type="FunFam" id="3.40.50.300:FF:000112">
    <property type="entry name" value="Eukaryotic translation initiation factor 5B"/>
    <property type="match status" value="1"/>
</dbReference>
<organism evidence="19">
    <name type="scientific">Phallusia mammillata</name>
    <dbReference type="NCBI Taxonomy" id="59560"/>
    <lineage>
        <taxon>Eukaryota</taxon>
        <taxon>Metazoa</taxon>
        <taxon>Chordata</taxon>
        <taxon>Tunicata</taxon>
        <taxon>Ascidiacea</taxon>
        <taxon>Phlebobranchia</taxon>
        <taxon>Ascidiidae</taxon>
        <taxon>Phallusia</taxon>
    </lineage>
</organism>
<dbReference type="FunFam" id="2.40.30.10:FF:000013">
    <property type="entry name" value="eukaryotic translation initiation factor 5B"/>
    <property type="match status" value="1"/>
</dbReference>
<feature type="compositionally biased region" description="Basic and acidic residues" evidence="17">
    <location>
        <begin position="139"/>
        <end position="152"/>
    </location>
</feature>
<evidence type="ECO:0000256" key="15">
    <source>
        <dbReference type="ARBA" id="ARBA00053410"/>
    </source>
</evidence>
<dbReference type="InterPro" id="IPR023115">
    <property type="entry name" value="TIF_IF2_dom3"/>
</dbReference>
<dbReference type="CDD" id="cd01887">
    <property type="entry name" value="IF2_eIF5B"/>
    <property type="match status" value="1"/>
</dbReference>
<dbReference type="InterPro" id="IPR029459">
    <property type="entry name" value="EFTU-type"/>
</dbReference>
<feature type="region of interest" description="Disordered" evidence="17">
    <location>
        <begin position="1"/>
        <end position="484"/>
    </location>
</feature>
<dbReference type="FunFam" id="3.40.50.10050:FF:000002">
    <property type="entry name" value="Eukaryotic translation initiation factor 5B"/>
    <property type="match status" value="1"/>
</dbReference>
<feature type="compositionally biased region" description="Low complexity" evidence="17">
    <location>
        <begin position="427"/>
        <end position="442"/>
    </location>
</feature>
<dbReference type="Gene3D" id="2.40.30.10">
    <property type="entry name" value="Translation factors"/>
    <property type="match status" value="2"/>
</dbReference>
<feature type="compositionally biased region" description="Basic and acidic residues" evidence="17">
    <location>
        <begin position="97"/>
        <end position="109"/>
    </location>
</feature>
<comment type="function">
    <text evidence="15">Plays a role in translation initiation. Ribosome-dependent GTPase that promotes the joining of the 60S ribosomal subunit to the pre-initiation complex to form the 80S initiation complex with the initiator methionine-tRNA in the P-site base paired to the start codon. Together with eIF1A (EIF1AX), actively orients the initiator methionine-tRNA in a conformation that allows 60S ribosomal subunit joining to form the 80S initiation complex. Is released after formation of the 80S initiation complex. Its GTPase activity is not essential for ribosomal subunits joining, but GTP hydrolysis is needed for eIF1A (EIF1AX) ejection quickly followed by EIF5B release to form elongation-competent ribosomes. In contrast to its procaryotic homolog, does not promote recruitment of Met-rRNA to the small ribosomal subunit.</text>
</comment>
<dbReference type="SUPFAM" id="SSF52540">
    <property type="entry name" value="P-loop containing nucleoside triphosphate hydrolases"/>
    <property type="match status" value="1"/>
</dbReference>
<comment type="catalytic activity">
    <reaction evidence="14">
        <text>GTP + H2O = GDP + phosphate + H(+)</text>
        <dbReference type="Rhea" id="RHEA:19669"/>
        <dbReference type="ChEBI" id="CHEBI:15377"/>
        <dbReference type="ChEBI" id="CHEBI:15378"/>
        <dbReference type="ChEBI" id="CHEBI:37565"/>
        <dbReference type="ChEBI" id="CHEBI:43474"/>
        <dbReference type="ChEBI" id="CHEBI:58189"/>
        <dbReference type="EC" id="3.6.5.3"/>
    </reaction>
    <physiologicalReaction direction="left-to-right" evidence="14">
        <dbReference type="Rhea" id="RHEA:19670"/>
    </physiologicalReaction>
</comment>
<evidence type="ECO:0000256" key="13">
    <source>
        <dbReference type="ARBA" id="ARBA00032478"/>
    </source>
</evidence>
<dbReference type="InterPro" id="IPR009000">
    <property type="entry name" value="Transl_B-barrel_sf"/>
</dbReference>
<dbReference type="GO" id="GO:0005739">
    <property type="term" value="C:mitochondrion"/>
    <property type="evidence" value="ECO:0007669"/>
    <property type="project" value="TreeGrafter"/>
</dbReference>
<evidence type="ECO:0000256" key="11">
    <source>
        <dbReference type="ARBA" id="ARBA00022917"/>
    </source>
</evidence>
<evidence type="ECO:0000256" key="9">
    <source>
        <dbReference type="ARBA" id="ARBA00022741"/>
    </source>
</evidence>
<comment type="similarity">
    <text evidence="3">Belongs to the TRAFAC class translation factor GTPase superfamily. Classic translation factor GTPase family. IF-2 subfamily.</text>
</comment>
<feature type="compositionally biased region" description="Basic residues" evidence="17">
    <location>
        <begin position="230"/>
        <end position="240"/>
    </location>
</feature>
<dbReference type="NCBIfam" id="NF003078">
    <property type="entry name" value="PRK04004.1"/>
    <property type="match status" value="1"/>
</dbReference>
<keyword evidence="8" id="KW-0479">Metal-binding</keyword>
<keyword evidence="12" id="KW-0342">GTP-binding</keyword>
<evidence type="ECO:0000256" key="1">
    <source>
        <dbReference type="ARBA" id="ARBA00001944"/>
    </source>
</evidence>
<dbReference type="NCBIfam" id="TIGR00231">
    <property type="entry name" value="small_GTP"/>
    <property type="match status" value="1"/>
</dbReference>
<dbReference type="Gene3D" id="3.40.50.10050">
    <property type="entry name" value="Translation initiation factor IF- 2, domain 3"/>
    <property type="match status" value="1"/>
</dbReference>
<dbReference type="InterPro" id="IPR015760">
    <property type="entry name" value="TIF_IF2"/>
</dbReference>
<feature type="compositionally biased region" description="Polar residues" evidence="17">
    <location>
        <begin position="198"/>
        <end position="207"/>
    </location>
</feature>
<evidence type="ECO:0000256" key="14">
    <source>
        <dbReference type="ARBA" id="ARBA00051990"/>
    </source>
</evidence>
<evidence type="ECO:0000256" key="17">
    <source>
        <dbReference type="SAM" id="MobiDB-lite"/>
    </source>
</evidence>
<dbReference type="InterPro" id="IPR000795">
    <property type="entry name" value="T_Tr_GTP-bd_dom"/>
</dbReference>
<keyword evidence="9" id="KW-0547">Nucleotide-binding</keyword>
<feature type="compositionally biased region" description="Basic and acidic residues" evidence="17">
    <location>
        <begin position="260"/>
        <end position="323"/>
    </location>
</feature>
<dbReference type="InterPro" id="IPR027417">
    <property type="entry name" value="P-loop_NTPase"/>
</dbReference>
<evidence type="ECO:0000256" key="6">
    <source>
        <dbReference type="ARBA" id="ARBA00022490"/>
    </source>
</evidence>
<dbReference type="GO" id="GO:0003743">
    <property type="term" value="F:translation initiation factor activity"/>
    <property type="evidence" value="ECO:0007669"/>
    <property type="project" value="UniProtKB-KW"/>
</dbReference>
<dbReference type="Gene3D" id="3.40.50.300">
    <property type="entry name" value="P-loop containing nucleotide triphosphate hydrolases"/>
    <property type="match status" value="1"/>
</dbReference>
<dbReference type="Pfam" id="PF11987">
    <property type="entry name" value="IF-2"/>
    <property type="match status" value="1"/>
</dbReference>
<dbReference type="Pfam" id="PF14578">
    <property type="entry name" value="GTP_EFTU_D4"/>
    <property type="match status" value="1"/>
</dbReference>
<sequence>MGKKNKKNPVKDLAEGDEAGNVPSETKQKSKKKANNEDWLDDVQNELLEIEGKVPAKEVENEASQTAPKKKGKKGKKVADDWEDDIQNEITNLEGNEEAKAEQEPEGKKTNKKKGKKKKNDDNWEDDVQNELMNLETNPDARVEEKDVETKKPNKKKGKKKRNDDNWEDEVQNELMDIENNVPVEPEAPVKKKASKGAKSQTEVSVSKTEDGSAKNDVNTEPQTEESASSKKKQKKKKKTEKSEEEKPRKGGPGKAQLKAMKEALQKQKEAEEKLKQAEEEKIRKEEEAERLRLEALEAERLRKEKKKQDKKDKIQQLKKEGKYLTPAQREQERRRELRRQELIKSGMIPDKEVEIPKKPKYERKKKNTPKMQQQHAESPSPTIEEPPTPIVEDPKQEEQESVVENEVELDDWETLDEKMENLDVKSLSSDNASESEASGSSESEEESNDDASSEDSVDDSLSSREQALRKMQKRKEENNNKRSVDNLRSPIVCVLGHVDTGKTKILDKIRHSHVQDGEAGGITQQIGATNVPVYAIKEQSKMVKNFQGNEIKIPGLLVIDTPGHESFGNLRSRGSSNCDIAILVVDIMHGLEPQTIESIGLLKKNKTPFVVALNKVDRLYEWKSHPENDIATTLRKQKQYVLEEFREKVNGIIVQFAEQSLNVKLFHENDDPETWISMVPTSAHSGDGMGNLIALVVKTCETKLARKLAFSENLQCTVLEVKAIQGLGTTIDVVLTNGRLKYGDTIVLPGTEGPIVTHIKGLLMPQPLRELRVKNPYDKFNEIQAAYGIKILAKDMDKALAGTSLLVAYNDDEIEILKEEVQAEVSEALGSIKLKERGVFVQASTLGSLEALLEFLKQSKIPYAGISIGPVCKKDVVKASVMLEHDTQWAVILAFDVKVEREAQEIADSVGVKIFTADIIYHLFDAFMKHREDLKKQKQDEYRQIAVFPCKVQIVPNCVFKSRDPIIVGVKVETGQLRLGTPLCVPNREFLKLGIVTSMQVNHKDIEVARNPQEVCIKIEGVPGEAPKMVGRHFDETDVLVSKITRDSIDALKTWFREEMQKNDWQLTIELKKLFEII</sequence>
<dbReference type="GO" id="GO:0003924">
    <property type="term" value="F:GTPase activity"/>
    <property type="evidence" value="ECO:0007669"/>
    <property type="project" value="InterPro"/>
</dbReference>
<feature type="compositionally biased region" description="Acidic residues" evidence="17">
    <location>
        <begin position="400"/>
        <end position="415"/>
    </location>
</feature>
<feature type="domain" description="Tr-type G" evidence="18">
    <location>
        <begin position="488"/>
        <end position="705"/>
    </location>
</feature>
<proteinExistence type="evidence at transcript level"/>
<dbReference type="FunFam" id="2.40.30.10:FF:000026">
    <property type="entry name" value="Eukaryotic translation initiation factor 5B"/>
    <property type="match status" value="1"/>
</dbReference>
<dbReference type="CDD" id="cd03703">
    <property type="entry name" value="aeIF5B_II"/>
    <property type="match status" value="1"/>
</dbReference>
<evidence type="ECO:0000256" key="12">
    <source>
        <dbReference type="ARBA" id="ARBA00023134"/>
    </source>
</evidence>
<evidence type="ECO:0000256" key="16">
    <source>
        <dbReference type="ARBA" id="ARBA00061781"/>
    </source>
</evidence>
<dbReference type="PANTHER" id="PTHR43381:SF4">
    <property type="entry name" value="EUKARYOTIC TRANSLATION INITIATION FACTOR 5B"/>
    <property type="match status" value="1"/>
</dbReference>
<name>A0A6F9DCD8_9ASCI</name>
<dbReference type="PANTHER" id="PTHR43381">
    <property type="entry name" value="TRANSLATION INITIATION FACTOR IF-2-RELATED"/>
    <property type="match status" value="1"/>
</dbReference>
<dbReference type="PRINTS" id="PR00315">
    <property type="entry name" value="ELONGATNFCT"/>
</dbReference>
<accession>A0A6F9DCD8</accession>
<keyword evidence="6" id="KW-0963">Cytoplasm</keyword>
<gene>
    <name evidence="19" type="primary">Eif5b-001</name>
</gene>
<protein>
    <recommendedName>
        <fullName evidence="5">Eukaryotic translation initiation factor 5B</fullName>
        <ecNumber evidence="4">3.6.5.3</ecNumber>
    </recommendedName>
    <alternativeName>
        <fullName evidence="13">Translation initiation factor IF-2</fullName>
    </alternativeName>
</protein>
<dbReference type="EC" id="3.6.5.3" evidence="4"/>
<dbReference type="CDD" id="cd16266">
    <property type="entry name" value="IF2_aeIF5B_IV"/>
    <property type="match status" value="1"/>
</dbReference>
<evidence type="ECO:0000256" key="10">
    <source>
        <dbReference type="ARBA" id="ARBA00022801"/>
    </source>
</evidence>
<dbReference type="InterPro" id="IPR036925">
    <property type="entry name" value="TIF_IF2_dom3_sf"/>
</dbReference>
<dbReference type="SUPFAM" id="SSF52156">
    <property type="entry name" value="Initiation factor IF2/eIF5b, domain 3"/>
    <property type="match status" value="1"/>
</dbReference>
<evidence type="ECO:0000256" key="5">
    <source>
        <dbReference type="ARBA" id="ARBA00013824"/>
    </source>
</evidence>
<evidence type="ECO:0000313" key="19">
    <source>
        <dbReference type="EMBL" id="CAB3241971.1"/>
    </source>
</evidence>
<comment type="subunit">
    <text evidence="16">Interacts through its C-terminal domain (CTD) with the CTD of eIF1A (EIF1AX) or with the CTD of EIF5 (mutually exclusive) through a common binding site. Interacts with eIF1A (EIF1AX) from the location of the start codon by the 43S complex until the formation of the 80S complex. Interacts with ANXA5 in a calcium and phospholipid-dependent manner.</text>
</comment>
<feature type="compositionally biased region" description="Basic and acidic residues" evidence="17">
    <location>
        <begin position="330"/>
        <end position="343"/>
    </location>
</feature>
<comment type="subcellular location">
    <subcellularLocation>
        <location evidence="2">Cytoplasm</location>
    </subcellularLocation>
</comment>
<dbReference type="AlphaFoldDB" id="A0A6F9DCD8"/>
<dbReference type="GO" id="GO:0005525">
    <property type="term" value="F:GTP binding"/>
    <property type="evidence" value="ECO:0007669"/>
    <property type="project" value="UniProtKB-KW"/>
</dbReference>
<evidence type="ECO:0000256" key="3">
    <source>
        <dbReference type="ARBA" id="ARBA00007733"/>
    </source>
</evidence>
<keyword evidence="10" id="KW-0378">Hydrolase</keyword>
<evidence type="ECO:0000256" key="8">
    <source>
        <dbReference type="ARBA" id="ARBA00022723"/>
    </source>
</evidence>
<feature type="compositionally biased region" description="Basic and acidic residues" evidence="17">
    <location>
        <begin position="350"/>
        <end position="360"/>
    </location>
</feature>
<dbReference type="SUPFAM" id="SSF50447">
    <property type="entry name" value="Translation proteins"/>
    <property type="match status" value="1"/>
</dbReference>
<feature type="compositionally biased region" description="Basic and acidic residues" evidence="17">
    <location>
        <begin position="475"/>
        <end position="484"/>
    </location>
</feature>
<dbReference type="PROSITE" id="PS51722">
    <property type="entry name" value="G_TR_2"/>
    <property type="match status" value="1"/>
</dbReference>
<keyword evidence="7 19" id="KW-0396">Initiation factor</keyword>
<evidence type="ECO:0000256" key="4">
    <source>
        <dbReference type="ARBA" id="ARBA00011986"/>
    </source>
</evidence>
<dbReference type="InterPro" id="IPR005225">
    <property type="entry name" value="Small_GTP-bd"/>
</dbReference>
<dbReference type="GO" id="GO:0046872">
    <property type="term" value="F:metal ion binding"/>
    <property type="evidence" value="ECO:0007669"/>
    <property type="project" value="UniProtKB-KW"/>
</dbReference>
<evidence type="ECO:0000256" key="2">
    <source>
        <dbReference type="ARBA" id="ARBA00004496"/>
    </source>
</evidence>
<feature type="compositionally biased region" description="Basic and acidic residues" evidence="17">
    <location>
        <begin position="50"/>
        <end position="60"/>
    </location>
</feature>
<keyword evidence="11" id="KW-0648">Protein biosynthesis</keyword>
<feature type="compositionally biased region" description="Acidic residues" evidence="17">
    <location>
        <begin position="443"/>
        <end position="459"/>
    </location>
</feature>
<comment type="cofactor">
    <cofactor evidence="1">
        <name>a monovalent cation</name>
        <dbReference type="ChEBI" id="CHEBI:60242"/>
    </cofactor>
</comment>
<evidence type="ECO:0000256" key="7">
    <source>
        <dbReference type="ARBA" id="ARBA00022540"/>
    </source>
</evidence>
<reference evidence="19" key="1">
    <citation type="submission" date="2020-04" db="EMBL/GenBank/DDBJ databases">
        <authorList>
            <person name="Neveu A P."/>
        </authorList>
    </citation>
    <scope>NUCLEOTIDE SEQUENCE</scope>
    <source>
        <tissue evidence="19">Whole embryo</tissue>
    </source>
</reference>
<dbReference type="EMBL" id="LR784814">
    <property type="protein sequence ID" value="CAB3241971.1"/>
    <property type="molecule type" value="mRNA"/>
</dbReference>